<dbReference type="AlphaFoldDB" id="A0A318LX78"/>
<dbReference type="Gene3D" id="3.40.50.720">
    <property type="entry name" value="NAD(P)-binding Rossmann-like Domain"/>
    <property type="match status" value="1"/>
</dbReference>
<dbReference type="PRINTS" id="PR00081">
    <property type="entry name" value="GDHRDH"/>
</dbReference>
<dbReference type="PRINTS" id="PR00080">
    <property type="entry name" value="SDRFAMILY"/>
</dbReference>
<dbReference type="InterPro" id="IPR020904">
    <property type="entry name" value="Sc_DH/Rdtase_CS"/>
</dbReference>
<dbReference type="FunFam" id="3.40.50.720:FF:000084">
    <property type="entry name" value="Short-chain dehydrogenase reductase"/>
    <property type="match status" value="1"/>
</dbReference>
<sequence>MFALDGRRAVITGASRGIGARAAQVLDAAGASVALVARDEARLDEVAATLRNDTIVLPTDLGEPDAGERLAERIEQRWGGADILVNNAGLSRTAPAVEMSTTDWDDVLAVNLRSVFTLTRCLAPGMLARGWGRIVTVASALGLVGEPYAAPYVASKSGVLGLTRSLAVEWASSGVTVNALCPGWVDTDMVTHLREDPRFHRRAMRRIAARRWGVPEDLDGALLLLVSPASAYLTGQAIVVDGGLVAGW</sequence>
<keyword evidence="4" id="KW-1185">Reference proteome</keyword>
<evidence type="ECO:0000256" key="2">
    <source>
        <dbReference type="ARBA" id="ARBA00023002"/>
    </source>
</evidence>
<dbReference type="InterPro" id="IPR002347">
    <property type="entry name" value="SDR_fam"/>
</dbReference>
<dbReference type="Proteomes" id="UP000247892">
    <property type="component" value="Unassembled WGS sequence"/>
</dbReference>
<dbReference type="PANTHER" id="PTHR42760">
    <property type="entry name" value="SHORT-CHAIN DEHYDROGENASES/REDUCTASES FAMILY MEMBER"/>
    <property type="match status" value="1"/>
</dbReference>
<dbReference type="PANTHER" id="PTHR42760:SF40">
    <property type="entry name" value="3-OXOACYL-[ACYL-CARRIER-PROTEIN] REDUCTASE, CHLOROPLASTIC"/>
    <property type="match status" value="1"/>
</dbReference>
<keyword evidence="2" id="KW-0560">Oxidoreductase</keyword>
<dbReference type="GO" id="GO:0016616">
    <property type="term" value="F:oxidoreductase activity, acting on the CH-OH group of donors, NAD or NADP as acceptor"/>
    <property type="evidence" value="ECO:0007669"/>
    <property type="project" value="TreeGrafter"/>
</dbReference>
<gene>
    <name evidence="3" type="ORF">BA062_38585</name>
</gene>
<proteinExistence type="inferred from homology"/>
<dbReference type="SUPFAM" id="SSF51735">
    <property type="entry name" value="NAD(P)-binding Rossmann-fold domains"/>
    <property type="match status" value="1"/>
</dbReference>
<evidence type="ECO:0008006" key="5">
    <source>
        <dbReference type="Google" id="ProtNLM"/>
    </source>
</evidence>
<reference evidence="3 4" key="1">
    <citation type="submission" date="2016-07" db="EMBL/GenBank/DDBJ databases">
        <title>Draft genome sequence of Prauserella sp. YIM 121212, isolated from alkaline soil.</title>
        <authorList>
            <person name="Ruckert C."/>
            <person name="Albersmeier A."/>
            <person name="Jiang C.-L."/>
            <person name="Jiang Y."/>
            <person name="Kalinowski J."/>
            <person name="Schneider O."/>
            <person name="Winkler A."/>
            <person name="Zotchev S.B."/>
        </authorList>
    </citation>
    <scope>NUCLEOTIDE SEQUENCE [LARGE SCALE GENOMIC DNA]</scope>
    <source>
        <strain evidence="3 4">YIM 121212</strain>
    </source>
</reference>
<protein>
    <recommendedName>
        <fullName evidence="5">2-deoxy-D-gluconate 3-dehydrogenase</fullName>
    </recommendedName>
</protein>
<organism evidence="3 4">
    <name type="scientific">Prauserella flavalba</name>
    <dbReference type="NCBI Taxonomy" id="1477506"/>
    <lineage>
        <taxon>Bacteria</taxon>
        <taxon>Bacillati</taxon>
        <taxon>Actinomycetota</taxon>
        <taxon>Actinomycetes</taxon>
        <taxon>Pseudonocardiales</taxon>
        <taxon>Pseudonocardiaceae</taxon>
        <taxon>Prauserella</taxon>
    </lineage>
</organism>
<accession>A0A318LX78</accession>
<dbReference type="EMBL" id="MASU01000036">
    <property type="protein sequence ID" value="PXY16730.1"/>
    <property type="molecule type" value="Genomic_DNA"/>
</dbReference>
<dbReference type="InterPro" id="IPR036291">
    <property type="entry name" value="NAD(P)-bd_dom_sf"/>
</dbReference>
<comment type="caution">
    <text evidence="3">The sequence shown here is derived from an EMBL/GenBank/DDBJ whole genome shotgun (WGS) entry which is preliminary data.</text>
</comment>
<name>A0A318LX78_9PSEU</name>
<dbReference type="Pfam" id="PF13561">
    <property type="entry name" value="adh_short_C2"/>
    <property type="match status" value="1"/>
</dbReference>
<evidence type="ECO:0000256" key="1">
    <source>
        <dbReference type="ARBA" id="ARBA00006484"/>
    </source>
</evidence>
<evidence type="ECO:0000313" key="4">
    <source>
        <dbReference type="Proteomes" id="UP000247892"/>
    </source>
</evidence>
<dbReference type="GO" id="GO:0030497">
    <property type="term" value="P:fatty acid elongation"/>
    <property type="evidence" value="ECO:0007669"/>
    <property type="project" value="TreeGrafter"/>
</dbReference>
<comment type="similarity">
    <text evidence="1">Belongs to the short-chain dehydrogenases/reductases (SDR) family.</text>
</comment>
<dbReference type="PROSITE" id="PS00061">
    <property type="entry name" value="ADH_SHORT"/>
    <property type="match status" value="1"/>
</dbReference>
<evidence type="ECO:0000313" key="3">
    <source>
        <dbReference type="EMBL" id="PXY16730.1"/>
    </source>
</evidence>